<dbReference type="OrthoDB" id="6262491at2759"/>
<dbReference type="Gene3D" id="2.130.10.10">
    <property type="entry name" value="YVTN repeat-like/Quinoprotein amine dehydrogenase"/>
    <property type="match status" value="1"/>
</dbReference>
<sequence length="254" mass="27244">MAEQTAYKDGKIFPFHEGTALTLLQTLGLDIGDTGISPELGTMMGPVHNAIDNDPFASVPEISQTCSLHPDSVPLVPRVRCGLLNRSAMLLRPYLSSYSVLPSSTRSLAFRTLASQTSPLLLTSPTPFEWIHASGRSFLTYIVSSSFILSMLSSTVSSVAFSPDGTRIVSGSHDNTVSIRDARTGIQVGETLQGHDQEVTSVAFSTDGTRIVSGSWDNTVRIWDATTGIQVGESLQGHDSSKQMVNFAHQASDP</sequence>
<dbReference type="EMBL" id="JAACJN010000079">
    <property type="protein sequence ID" value="KAF5378036.1"/>
    <property type="molecule type" value="Genomic_DNA"/>
</dbReference>
<keyword evidence="1 3" id="KW-0853">WD repeat</keyword>
<dbReference type="PANTHER" id="PTHR22847">
    <property type="entry name" value="WD40 REPEAT PROTEIN"/>
    <property type="match status" value="1"/>
</dbReference>
<name>A0A8H5M2A6_9AGAR</name>
<dbReference type="InterPro" id="IPR036322">
    <property type="entry name" value="WD40_repeat_dom_sf"/>
</dbReference>
<keyword evidence="5" id="KW-1185">Reference proteome</keyword>
<dbReference type="Proteomes" id="UP000518752">
    <property type="component" value="Unassembled WGS sequence"/>
</dbReference>
<dbReference type="PROSITE" id="PS00678">
    <property type="entry name" value="WD_REPEATS_1"/>
    <property type="match status" value="1"/>
</dbReference>
<feature type="repeat" description="WD" evidence="3">
    <location>
        <begin position="149"/>
        <end position="190"/>
    </location>
</feature>
<dbReference type="PROSITE" id="PS50294">
    <property type="entry name" value="WD_REPEATS_REGION"/>
    <property type="match status" value="2"/>
</dbReference>
<dbReference type="PANTHER" id="PTHR22847:SF637">
    <property type="entry name" value="WD REPEAT DOMAIN 5B"/>
    <property type="match status" value="1"/>
</dbReference>
<evidence type="ECO:0008006" key="6">
    <source>
        <dbReference type="Google" id="ProtNLM"/>
    </source>
</evidence>
<comment type="caution">
    <text evidence="4">The sequence shown here is derived from an EMBL/GenBank/DDBJ whole genome shotgun (WGS) entry which is preliminary data.</text>
</comment>
<dbReference type="SMART" id="SM00320">
    <property type="entry name" value="WD40"/>
    <property type="match status" value="2"/>
</dbReference>
<proteinExistence type="predicted"/>
<dbReference type="SUPFAM" id="SSF50978">
    <property type="entry name" value="WD40 repeat-like"/>
    <property type="match status" value="1"/>
</dbReference>
<reference evidence="4 5" key="1">
    <citation type="journal article" date="2020" name="ISME J.">
        <title>Uncovering the hidden diversity of litter-decomposition mechanisms in mushroom-forming fungi.</title>
        <authorList>
            <person name="Floudas D."/>
            <person name="Bentzer J."/>
            <person name="Ahren D."/>
            <person name="Johansson T."/>
            <person name="Persson P."/>
            <person name="Tunlid A."/>
        </authorList>
    </citation>
    <scope>NUCLEOTIDE SEQUENCE [LARGE SCALE GENOMIC DNA]</scope>
    <source>
        <strain evidence="4 5">CBS 406.79</strain>
    </source>
</reference>
<dbReference type="PROSITE" id="PS50082">
    <property type="entry name" value="WD_REPEATS_2"/>
    <property type="match status" value="2"/>
</dbReference>
<dbReference type="InterPro" id="IPR019775">
    <property type="entry name" value="WD40_repeat_CS"/>
</dbReference>
<evidence type="ECO:0000256" key="3">
    <source>
        <dbReference type="PROSITE-ProRule" id="PRU00221"/>
    </source>
</evidence>
<dbReference type="AlphaFoldDB" id="A0A8H5M2A6"/>
<dbReference type="InterPro" id="IPR001680">
    <property type="entry name" value="WD40_rpt"/>
</dbReference>
<dbReference type="GO" id="GO:1990234">
    <property type="term" value="C:transferase complex"/>
    <property type="evidence" value="ECO:0007669"/>
    <property type="project" value="UniProtKB-ARBA"/>
</dbReference>
<dbReference type="GO" id="GO:0005634">
    <property type="term" value="C:nucleus"/>
    <property type="evidence" value="ECO:0007669"/>
    <property type="project" value="TreeGrafter"/>
</dbReference>
<dbReference type="InterPro" id="IPR015943">
    <property type="entry name" value="WD40/YVTN_repeat-like_dom_sf"/>
</dbReference>
<organism evidence="4 5">
    <name type="scientific">Collybiopsis confluens</name>
    <dbReference type="NCBI Taxonomy" id="2823264"/>
    <lineage>
        <taxon>Eukaryota</taxon>
        <taxon>Fungi</taxon>
        <taxon>Dikarya</taxon>
        <taxon>Basidiomycota</taxon>
        <taxon>Agaricomycotina</taxon>
        <taxon>Agaricomycetes</taxon>
        <taxon>Agaricomycetidae</taxon>
        <taxon>Agaricales</taxon>
        <taxon>Marasmiineae</taxon>
        <taxon>Omphalotaceae</taxon>
        <taxon>Collybiopsis</taxon>
    </lineage>
</organism>
<evidence type="ECO:0000256" key="2">
    <source>
        <dbReference type="ARBA" id="ARBA00022737"/>
    </source>
</evidence>
<feature type="repeat" description="WD" evidence="3">
    <location>
        <begin position="192"/>
        <end position="233"/>
    </location>
</feature>
<protein>
    <recommendedName>
        <fullName evidence="6">WD40 repeat-like protein</fullName>
    </recommendedName>
</protein>
<accession>A0A8H5M2A6</accession>
<dbReference type="Pfam" id="PF00400">
    <property type="entry name" value="WD40"/>
    <property type="match status" value="2"/>
</dbReference>
<evidence type="ECO:0000313" key="4">
    <source>
        <dbReference type="EMBL" id="KAF5378036.1"/>
    </source>
</evidence>
<evidence type="ECO:0000256" key="1">
    <source>
        <dbReference type="ARBA" id="ARBA00022574"/>
    </source>
</evidence>
<evidence type="ECO:0000313" key="5">
    <source>
        <dbReference type="Proteomes" id="UP000518752"/>
    </source>
</evidence>
<gene>
    <name evidence="4" type="ORF">D9757_011523</name>
</gene>
<keyword evidence="2" id="KW-0677">Repeat</keyword>